<keyword evidence="2" id="KW-1185">Reference proteome</keyword>
<evidence type="ECO:0000313" key="1">
    <source>
        <dbReference type="EMBL" id="XAG31290.1"/>
    </source>
</evidence>
<reference evidence="1 2" key="1">
    <citation type="submission" date="2022-03" db="EMBL/GenBank/DDBJ databases">
        <title>Sea Food Isolates.</title>
        <authorList>
            <person name="Li C."/>
        </authorList>
    </citation>
    <scope>NUCLEOTIDE SEQUENCE [LARGE SCALE GENOMIC DNA]</scope>
    <source>
        <strain evidence="1 2">19MO01SH08</strain>
    </source>
</reference>
<accession>A0ABZ3EK95</accession>
<name>A0ABZ3EK95_9GAMM</name>
<dbReference type="EMBL" id="CP095785">
    <property type="protein sequence ID" value="XAG31290.1"/>
    <property type="molecule type" value="Genomic_DNA"/>
</dbReference>
<proteinExistence type="predicted"/>
<protein>
    <submittedName>
        <fullName evidence="1">Transposase</fullName>
    </submittedName>
</protein>
<gene>
    <name evidence="1" type="ORF">MYW70_15360</name>
</gene>
<dbReference type="GeneID" id="70762035"/>
<evidence type="ECO:0000313" key="2">
    <source>
        <dbReference type="Proteomes" id="UP001438077"/>
    </source>
</evidence>
<sequence length="41" mass="4919">MVIYGYLFISQDCPYCHSSHDIIPWGKGWMCRECGYEWDLD</sequence>
<dbReference type="Proteomes" id="UP001438077">
    <property type="component" value="Chromosome"/>
</dbReference>
<dbReference type="RefSeq" id="WP_219986650.1">
    <property type="nucleotide sequence ID" value="NZ_CP095785.1"/>
</dbReference>
<organism evidence="1 2">
    <name type="scientific">Proteus faecis</name>
    <dbReference type="NCBI Taxonomy" id="2050967"/>
    <lineage>
        <taxon>Bacteria</taxon>
        <taxon>Pseudomonadati</taxon>
        <taxon>Pseudomonadota</taxon>
        <taxon>Gammaproteobacteria</taxon>
        <taxon>Enterobacterales</taxon>
        <taxon>Morganellaceae</taxon>
        <taxon>Proteus</taxon>
    </lineage>
</organism>